<keyword evidence="6" id="KW-0418">Kinase</keyword>
<evidence type="ECO:0000256" key="3">
    <source>
        <dbReference type="ARBA" id="ARBA00022527"/>
    </source>
</evidence>
<evidence type="ECO:0000313" key="14">
    <source>
        <dbReference type="EMBL" id="KAJ8301985.1"/>
    </source>
</evidence>
<proteinExistence type="inferred from homology"/>
<accession>A0ABQ9E9Z4</accession>
<dbReference type="InterPro" id="IPR008271">
    <property type="entry name" value="Ser/Thr_kinase_AS"/>
</dbReference>
<evidence type="ECO:0000256" key="12">
    <source>
        <dbReference type="SAM" id="MobiDB-lite"/>
    </source>
</evidence>
<evidence type="ECO:0000259" key="13">
    <source>
        <dbReference type="PROSITE" id="PS50011"/>
    </source>
</evidence>
<evidence type="ECO:0000313" key="15">
    <source>
        <dbReference type="Proteomes" id="UP001217089"/>
    </source>
</evidence>
<comment type="catalytic activity">
    <reaction evidence="8">
        <text>L-threonyl-[protein] + ATP = O-phospho-L-threonyl-[protein] + ADP + H(+)</text>
        <dbReference type="Rhea" id="RHEA:46608"/>
        <dbReference type="Rhea" id="RHEA-COMP:11060"/>
        <dbReference type="Rhea" id="RHEA-COMP:11605"/>
        <dbReference type="ChEBI" id="CHEBI:15378"/>
        <dbReference type="ChEBI" id="CHEBI:30013"/>
        <dbReference type="ChEBI" id="CHEBI:30616"/>
        <dbReference type="ChEBI" id="CHEBI:61977"/>
        <dbReference type="ChEBI" id="CHEBI:456216"/>
        <dbReference type="EC" id="2.7.11.1"/>
    </reaction>
</comment>
<dbReference type="InterPro" id="IPR051131">
    <property type="entry name" value="NEK_Ser/Thr_kinase_NIMA"/>
</dbReference>
<evidence type="ECO:0000256" key="4">
    <source>
        <dbReference type="ARBA" id="ARBA00022679"/>
    </source>
</evidence>
<comment type="similarity">
    <text evidence="1">Belongs to the protein kinase superfamily. NEK Ser/Thr protein kinase family. NIMA subfamily.</text>
</comment>
<feature type="region of interest" description="Disordered" evidence="12">
    <location>
        <begin position="271"/>
        <end position="321"/>
    </location>
</feature>
<evidence type="ECO:0000256" key="7">
    <source>
        <dbReference type="ARBA" id="ARBA00022840"/>
    </source>
</evidence>
<dbReference type="PROSITE" id="PS00107">
    <property type="entry name" value="PROTEIN_KINASE_ATP"/>
    <property type="match status" value="1"/>
</dbReference>
<dbReference type="SMART" id="SM00220">
    <property type="entry name" value="S_TKc"/>
    <property type="match status" value="1"/>
</dbReference>
<dbReference type="InterPro" id="IPR011009">
    <property type="entry name" value="Kinase-like_dom_sf"/>
</dbReference>
<feature type="region of interest" description="Disordered" evidence="12">
    <location>
        <begin position="390"/>
        <end position="412"/>
    </location>
</feature>
<dbReference type="PROSITE" id="PS50011">
    <property type="entry name" value="PROTEIN_KINASE_DOM"/>
    <property type="match status" value="1"/>
</dbReference>
<dbReference type="Gene3D" id="1.10.510.10">
    <property type="entry name" value="Transferase(Phosphotransferase) domain 1"/>
    <property type="match status" value="1"/>
</dbReference>
<dbReference type="EMBL" id="JARBDR010000918">
    <property type="protein sequence ID" value="KAJ8301985.1"/>
    <property type="molecule type" value="Genomic_DNA"/>
</dbReference>
<evidence type="ECO:0000256" key="5">
    <source>
        <dbReference type="ARBA" id="ARBA00022741"/>
    </source>
</evidence>
<evidence type="ECO:0000256" key="2">
    <source>
        <dbReference type="ARBA" id="ARBA00012513"/>
    </source>
</evidence>
<dbReference type="InterPro" id="IPR000719">
    <property type="entry name" value="Prot_kinase_dom"/>
</dbReference>
<name>A0ABQ9E9Z4_TEGGR</name>
<protein>
    <recommendedName>
        <fullName evidence="2">non-specific serine/threonine protein kinase</fullName>
        <ecNumber evidence="2">2.7.11.1</ecNumber>
    </recommendedName>
</protein>
<keyword evidence="15" id="KW-1185">Reference proteome</keyword>
<dbReference type="PROSITE" id="PS00108">
    <property type="entry name" value="PROTEIN_KINASE_ST"/>
    <property type="match status" value="1"/>
</dbReference>
<evidence type="ECO:0000256" key="1">
    <source>
        <dbReference type="ARBA" id="ARBA00010886"/>
    </source>
</evidence>
<evidence type="ECO:0000256" key="11">
    <source>
        <dbReference type="RuleBase" id="RU000304"/>
    </source>
</evidence>
<dbReference type="SUPFAM" id="SSF56112">
    <property type="entry name" value="Protein kinase-like (PK-like)"/>
    <property type="match status" value="1"/>
</dbReference>
<dbReference type="EC" id="2.7.11.1" evidence="2"/>
<keyword evidence="3 11" id="KW-0723">Serine/threonine-protein kinase</keyword>
<keyword evidence="7 10" id="KW-0067">ATP-binding</keyword>
<gene>
    <name evidence="14" type="ORF">KUTeg_020972</name>
</gene>
<evidence type="ECO:0000256" key="10">
    <source>
        <dbReference type="PROSITE-ProRule" id="PRU10141"/>
    </source>
</evidence>
<feature type="domain" description="Protein kinase" evidence="13">
    <location>
        <begin position="14"/>
        <end position="281"/>
    </location>
</feature>
<reference evidence="14 15" key="1">
    <citation type="submission" date="2022-12" db="EMBL/GenBank/DDBJ databases">
        <title>Chromosome-level genome of Tegillarca granosa.</title>
        <authorList>
            <person name="Kim J."/>
        </authorList>
    </citation>
    <scope>NUCLEOTIDE SEQUENCE [LARGE SCALE GENOMIC DNA]</scope>
    <source>
        <strain evidence="14">Teg-2019</strain>
        <tissue evidence="14">Adductor muscle</tissue>
    </source>
</reference>
<feature type="compositionally biased region" description="Low complexity" evidence="12">
    <location>
        <begin position="392"/>
        <end position="412"/>
    </location>
</feature>
<keyword evidence="4" id="KW-0808">Transferase</keyword>
<keyword evidence="5 10" id="KW-0547">Nucleotide-binding</keyword>
<organism evidence="14 15">
    <name type="scientific">Tegillarca granosa</name>
    <name type="common">Malaysian cockle</name>
    <name type="synonym">Anadara granosa</name>
    <dbReference type="NCBI Taxonomy" id="220873"/>
    <lineage>
        <taxon>Eukaryota</taxon>
        <taxon>Metazoa</taxon>
        <taxon>Spiralia</taxon>
        <taxon>Lophotrochozoa</taxon>
        <taxon>Mollusca</taxon>
        <taxon>Bivalvia</taxon>
        <taxon>Autobranchia</taxon>
        <taxon>Pteriomorphia</taxon>
        <taxon>Arcoida</taxon>
        <taxon>Arcoidea</taxon>
        <taxon>Arcidae</taxon>
        <taxon>Tegillarca</taxon>
    </lineage>
</organism>
<sequence length="412" mass="46164">MAQSQELPRTCGCYTLTESIGKGTYGSVFKAKPGSSLGGLHASQGEVVAIKIIKYQGANKKEKDYALREVEVLKECDHMNVVSYLNSFFEEGMSNFCIVMEFCKNNLRDFIRQQEQPMSEETFINLFLQLCNGVEYLHSKDIIHRDLKPTNVLLTNDNTVKIADFGVARVVDLVMFSSLSIVGTHRYMSPEMHQIKDYDDKTDIWSLGCTAYEMATKEPAYTTTSIVELKNQLGVEQLPNFEKIPYCISIKELIKSMMNISSPRRPKASSLVKTLSGHQPCKKEKKRRSSSQHQNIALDSGYGAESSGSIKAPRSRFPSESDKFCSEVSTDIQSKLVKILEGAEPVAEILRILRTETDKKARRKAIKAVTGSKYEEIRPLVRSLRPVVDQLSRSSDFSTDSSVTSQSSTESI</sequence>
<dbReference type="Pfam" id="PF00069">
    <property type="entry name" value="Pkinase"/>
    <property type="match status" value="1"/>
</dbReference>
<dbReference type="InterPro" id="IPR017441">
    <property type="entry name" value="Protein_kinase_ATP_BS"/>
</dbReference>
<dbReference type="PANTHER" id="PTHR44899">
    <property type="entry name" value="CAMK FAMILY PROTEIN KINASE"/>
    <property type="match status" value="1"/>
</dbReference>
<dbReference type="Proteomes" id="UP001217089">
    <property type="component" value="Unassembled WGS sequence"/>
</dbReference>
<dbReference type="Gene3D" id="3.30.200.20">
    <property type="entry name" value="Phosphorylase Kinase, domain 1"/>
    <property type="match status" value="1"/>
</dbReference>
<evidence type="ECO:0000256" key="9">
    <source>
        <dbReference type="ARBA" id="ARBA00048679"/>
    </source>
</evidence>
<evidence type="ECO:0000256" key="6">
    <source>
        <dbReference type="ARBA" id="ARBA00022777"/>
    </source>
</evidence>
<comment type="caution">
    <text evidence="14">The sequence shown here is derived from an EMBL/GenBank/DDBJ whole genome shotgun (WGS) entry which is preliminary data.</text>
</comment>
<comment type="catalytic activity">
    <reaction evidence="9">
        <text>L-seryl-[protein] + ATP = O-phospho-L-seryl-[protein] + ADP + H(+)</text>
        <dbReference type="Rhea" id="RHEA:17989"/>
        <dbReference type="Rhea" id="RHEA-COMP:9863"/>
        <dbReference type="Rhea" id="RHEA-COMP:11604"/>
        <dbReference type="ChEBI" id="CHEBI:15378"/>
        <dbReference type="ChEBI" id="CHEBI:29999"/>
        <dbReference type="ChEBI" id="CHEBI:30616"/>
        <dbReference type="ChEBI" id="CHEBI:83421"/>
        <dbReference type="ChEBI" id="CHEBI:456216"/>
        <dbReference type="EC" id="2.7.11.1"/>
    </reaction>
</comment>
<feature type="binding site" evidence="10">
    <location>
        <position position="51"/>
    </location>
    <ligand>
        <name>ATP</name>
        <dbReference type="ChEBI" id="CHEBI:30616"/>
    </ligand>
</feature>
<evidence type="ECO:0000256" key="8">
    <source>
        <dbReference type="ARBA" id="ARBA00047899"/>
    </source>
</evidence>